<sequence>MEGSGAVDRVNPVDGTREVDGTEQVDVTFAVDKTVMVDIYVEVDKTPTVDGTAAADDTDQVDEIDDIVGMNIGEKEGLPSQVDGYQDISDMVDKTDVAVVILQSTGSNIVTDEMVVDASDTDQVDGIDDIVGMNIGGKEGIPSQVDVCRDTSDLVDKTDVATVILQSTGSNTVTDEMVVDTSDTHLIALGKPSSIADCEAGGLNAWSEWPGVKDVVDGVTGGGECSSQVNTPPAYTFEEVEEVPFNVAEAAGNKRVPRPSHYLTDDQFIGDPRLKALYASRTKKPIYHPIASVEESDYVIFKQILEETLDE</sequence>
<dbReference type="Proteomes" id="UP000029120">
    <property type="component" value="Unassembled WGS sequence"/>
</dbReference>
<keyword evidence="2" id="KW-1185">Reference proteome</keyword>
<name>A0A087FZV5_ARAAL</name>
<proteinExistence type="predicted"/>
<evidence type="ECO:0000313" key="2">
    <source>
        <dbReference type="Proteomes" id="UP000029120"/>
    </source>
</evidence>
<dbReference type="EMBL" id="KL981982">
    <property type="protein sequence ID" value="KFK23157.1"/>
    <property type="molecule type" value="Genomic_DNA"/>
</dbReference>
<gene>
    <name evidence="1" type="ORF">AALP_AAs72515U000100</name>
</gene>
<organism evidence="1 2">
    <name type="scientific">Arabis alpina</name>
    <name type="common">Alpine rock-cress</name>
    <dbReference type="NCBI Taxonomy" id="50452"/>
    <lineage>
        <taxon>Eukaryota</taxon>
        <taxon>Viridiplantae</taxon>
        <taxon>Streptophyta</taxon>
        <taxon>Embryophyta</taxon>
        <taxon>Tracheophyta</taxon>
        <taxon>Spermatophyta</taxon>
        <taxon>Magnoliopsida</taxon>
        <taxon>eudicotyledons</taxon>
        <taxon>Gunneridae</taxon>
        <taxon>Pentapetalae</taxon>
        <taxon>rosids</taxon>
        <taxon>malvids</taxon>
        <taxon>Brassicales</taxon>
        <taxon>Brassicaceae</taxon>
        <taxon>Arabideae</taxon>
        <taxon>Arabis</taxon>
    </lineage>
</organism>
<reference evidence="2" key="1">
    <citation type="journal article" date="2015" name="Nat. Plants">
        <title>Genome expansion of Arabis alpina linked with retrotransposition and reduced symmetric DNA methylation.</title>
        <authorList>
            <person name="Willing E.M."/>
            <person name="Rawat V."/>
            <person name="Mandakova T."/>
            <person name="Maumus F."/>
            <person name="James G.V."/>
            <person name="Nordstroem K.J."/>
            <person name="Becker C."/>
            <person name="Warthmann N."/>
            <person name="Chica C."/>
            <person name="Szarzynska B."/>
            <person name="Zytnicki M."/>
            <person name="Albani M.C."/>
            <person name="Kiefer C."/>
            <person name="Bergonzi S."/>
            <person name="Castaings L."/>
            <person name="Mateos J.L."/>
            <person name="Berns M.C."/>
            <person name="Bujdoso N."/>
            <person name="Piofczyk T."/>
            <person name="de Lorenzo L."/>
            <person name="Barrero-Sicilia C."/>
            <person name="Mateos I."/>
            <person name="Piednoel M."/>
            <person name="Hagmann J."/>
            <person name="Chen-Min-Tao R."/>
            <person name="Iglesias-Fernandez R."/>
            <person name="Schuster S.C."/>
            <person name="Alonso-Blanco C."/>
            <person name="Roudier F."/>
            <person name="Carbonero P."/>
            <person name="Paz-Ares J."/>
            <person name="Davis S.J."/>
            <person name="Pecinka A."/>
            <person name="Quesneville H."/>
            <person name="Colot V."/>
            <person name="Lysak M.A."/>
            <person name="Weigel D."/>
            <person name="Coupland G."/>
            <person name="Schneeberger K."/>
        </authorList>
    </citation>
    <scope>NUCLEOTIDE SEQUENCE [LARGE SCALE GENOMIC DNA]</scope>
    <source>
        <strain evidence="2">cv. Pajares</strain>
    </source>
</reference>
<evidence type="ECO:0000313" key="1">
    <source>
        <dbReference type="EMBL" id="KFK23157.1"/>
    </source>
</evidence>
<protein>
    <submittedName>
        <fullName evidence="1">Uncharacterized protein</fullName>
    </submittedName>
</protein>
<dbReference type="AlphaFoldDB" id="A0A087FZV5"/>
<dbReference type="Gramene" id="KFK23157">
    <property type="protein sequence ID" value="KFK23157"/>
    <property type="gene ID" value="AALP_AAs72515U000100"/>
</dbReference>
<accession>A0A087FZV5</accession>